<feature type="transmembrane region" description="Helical" evidence="2">
    <location>
        <begin position="278"/>
        <end position="297"/>
    </location>
</feature>
<dbReference type="InterPro" id="IPR002939">
    <property type="entry name" value="DnaJ_C"/>
</dbReference>
<dbReference type="EMBL" id="KQ001653">
    <property type="protein sequence ID" value="KJP89277.1"/>
    <property type="molecule type" value="Genomic_DNA"/>
</dbReference>
<dbReference type="VEuPathDB" id="PlasmoDB:AK88_01157"/>
<sequence>MKEKKPKLEFLRNCIILIILICTLNYPDEDITVGKPYGQGNQSCSPLYTRTSRLLRRNTEQDMNAKCVCRRESTRQLVNEDDANFERKLISLLRDQKIDDKFSTSMKSNAVPIYTDPMQHKNDYNKASYSLKYHNDYDNSVGDYDIHDFYDDKDQDNNYRDSEETLYDNDMSDNFDSNNDNEYHYACDRTCGALKNTDSYSKKRHLSKYENTHGKHLYKSGDPYEGLNPKHSRKGFLSSLSKFLKTSDALYEDELMRLMTYDSANDPYNKILWGERKLCLHILSPILPSALFILAFIILYSPLGIVLSSVVYLITLFYVLHKTGNSERKWGHSDHHCLKKNVYLRDSRCLAEKDRHDDLPPERDNFENLEDYYAILGVNRNATNVELKKAYRALTLKWHPDRHVDPEYKKIAEQKFKIVLEAYEVLSDEDKRKIYDLYGREALKQNLTIYQNNDEEGVDQRPAYSFYKTNINTSEMFNKFIDPVKNFSMKSAFNEGIQQVSGFINNMKSRINFPSTPGASTSTDNTPMSYEMPLFVTLEDLYRGRQKRLKVTRKRYNGHCLYDDQKLLIIDMKPGLLDGTQIVFYGEGDQLSPWLQPGNLIFKVKTKEHNIYVREGNNLIFKCVITLEEALNGLKFKLVTLDNRELIIQIDDMVAPNSRRTIPNEGMPILNNPSQRGDLIIEFVVVFPRNINNEEKVAMKDILCNKR</sequence>
<dbReference type="OrthoDB" id="550424at2759"/>
<dbReference type="Proteomes" id="UP000054561">
    <property type="component" value="Unassembled WGS sequence"/>
</dbReference>
<keyword evidence="6" id="KW-1185">Reference proteome</keyword>
<evidence type="ECO:0000256" key="2">
    <source>
        <dbReference type="SAM" id="Phobius"/>
    </source>
</evidence>
<dbReference type="SMART" id="SM00271">
    <property type="entry name" value="DnaJ"/>
    <property type="match status" value="1"/>
</dbReference>
<dbReference type="FunFam" id="2.60.260.20:FF:000006">
    <property type="entry name" value="DnaJ subfamily B member 13"/>
    <property type="match status" value="1"/>
</dbReference>
<keyword evidence="3" id="KW-0732">Signal</keyword>
<dbReference type="Gene3D" id="1.10.287.110">
    <property type="entry name" value="DnaJ domain"/>
    <property type="match status" value="1"/>
</dbReference>
<dbReference type="GO" id="GO:0051087">
    <property type="term" value="F:protein-folding chaperone binding"/>
    <property type="evidence" value="ECO:0007669"/>
    <property type="project" value="TreeGrafter"/>
</dbReference>
<dbReference type="PANTHER" id="PTHR24078:SF553">
    <property type="entry name" value="DNAJ HOMOLOG SUBFAMILY B MEMBER 5"/>
    <property type="match status" value="1"/>
</dbReference>
<dbReference type="InterPro" id="IPR036869">
    <property type="entry name" value="J_dom_sf"/>
</dbReference>
<dbReference type="CDD" id="cd10747">
    <property type="entry name" value="DnaJ_C"/>
    <property type="match status" value="1"/>
</dbReference>
<dbReference type="InterPro" id="IPR008971">
    <property type="entry name" value="HSP40/DnaJ_pept-bd"/>
</dbReference>
<gene>
    <name evidence="5" type="ORF">AK88_01157</name>
</gene>
<dbReference type="GeneID" id="24266471"/>
<reference evidence="5 6" key="1">
    <citation type="submission" date="2014-03" db="EMBL/GenBank/DDBJ databases">
        <title>The Genome Sequence of Plasmodium fragile nilgiri.</title>
        <authorList>
            <consortium name="The Broad Institute Genomics Platform"/>
            <consortium name="The Broad Institute Genome Sequencing Center for Infectious Disease"/>
            <person name="Neafsey D."/>
            <person name="Duraisingh M."/>
            <person name="Young S.K."/>
            <person name="Zeng Q."/>
            <person name="Gargeya S."/>
            <person name="Abouelleil A."/>
            <person name="Alvarado L."/>
            <person name="Chapman S.B."/>
            <person name="Gainer-Dewar J."/>
            <person name="Goldberg J."/>
            <person name="Griggs A."/>
            <person name="Gujja S."/>
            <person name="Hansen M."/>
            <person name="Howarth C."/>
            <person name="Imamovic A."/>
            <person name="Larimer J."/>
            <person name="Pearson M."/>
            <person name="Poon T.W."/>
            <person name="Priest M."/>
            <person name="Roberts A."/>
            <person name="Saif S."/>
            <person name="Shea T."/>
            <person name="Sykes S."/>
            <person name="Wortman J."/>
            <person name="Nusbaum C."/>
            <person name="Birren B."/>
        </authorList>
    </citation>
    <scope>NUCLEOTIDE SEQUENCE [LARGE SCALE GENOMIC DNA]</scope>
    <source>
        <strain evidence="6">nilgiri</strain>
    </source>
</reference>
<dbReference type="InterPro" id="IPR018253">
    <property type="entry name" value="DnaJ_domain_CS"/>
</dbReference>
<dbReference type="AlphaFoldDB" id="A0A0D9QR63"/>
<keyword evidence="1" id="KW-0143">Chaperone</keyword>
<dbReference type="Pfam" id="PF00226">
    <property type="entry name" value="DnaJ"/>
    <property type="match status" value="1"/>
</dbReference>
<dbReference type="Gene3D" id="2.60.260.20">
    <property type="entry name" value="Urease metallochaperone UreE, N-terminal domain"/>
    <property type="match status" value="2"/>
</dbReference>
<dbReference type="InterPro" id="IPR051339">
    <property type="entry name" value="DnaJ_subfamily_B"/>
</dbReference>
<name>A0A0D9QR63_PLAFR</name>
<accession>A0A0D9QR63</accession>
<dbReference type="GO" id="GO:0051082">
    <property type="term" value="F:unfolded protein binding"/>
    <property type="evidence" value="ECO:0007669"/>
    <property type="project" value="InterPro"/>
</dbReference>
<keyword evidence="2" id="KW-0812">Transmembrane</keyword>
<evidence type="ECO:0000259" key="4">
    <source>
        <dbReference type="PROSITE" id="PS50076"/>
    </source>
</evidence>
<feature type="signal peptide" evidence="3">
    <location>
        <begin position="1"/>
        <end position="29"/>
    </location>
</feature>
<dbReference type="RefSeq" id="XP_012334216.1">
    <property type="nucleotide sequence ID" value="XM_012478793.1"/>
</dbReference>
<keyword evidence="2" id="KW-0472">Membrane</keyword>
<organism evidence="5 6">
    <name type="scientific">Plasmodium fragile</name>
    <dbReference type="NCBI Taxonomy" id="5857"/>
    <lineage>
        <taxon>Eukaryota</taxon>
        <taxon>Sar</taxon>
        <taxon>Alveolata</taxon>
        <taxon>Apicomplexa</taxon>
        <taxon>Aconoidasida</taxon>
        <taxon>Haemosporida</taxon>
        <taxon>Plasmodiidae</taxon>
        <taxon>Plasmodium</taxon>
        <taxon>Plasmodium (Plasmodium)</taxon>
    </lineage>
</organism>
<feature type="domain" description="J" evidence="4">
    <location>
        <begin position="371"/>
        <end position="439"/>
    </location>
</feature>
<dbReference type="CDD" id="cd06257">
    <property type="entry name" value="DnaJ"/>
    <property type="match status" value="1"/>
</dbReference>
<evidence type="ECO:0000256" key="3">
    <source>
        <dbReference type="SAM" id="SignalP"/>
    </source>
</evidence>
<dbReference type="SUPFAM" id="SSF49493">
    <property type="entry name" value="HSP40/DnaJ peptide-binding domain"/>
    <property type="match status" value="2"/>
</dbReference>
<dbReference type="Pfam" id="PF01556">
    <property type="entry name" value="DnaJ_C"/>
    <property type="match status" value="1"/>
</dbReference>
<feature type="transmembrane region" description="Helical" evidence="2">
    <location>
        <begin position="303"/>
        <end position="320"/>
    </location>
</feature>
<evidence type="ECO:0000313" key="6">
    <source>
        <dbReference type="Proteomes" id="UP000054561"/>
    </source>
</evidence>
<dbReference type="InterPro" id="IPR001623">
    <property type="entry name" value="DnaJ_domain"/>
</dbReference>
<feature type="chain" id="PRO_5002344172" description="J domain-containing protein" evidence="3">
    <location>
        <begin position="30"/>
        <end position="707"/>
    </location>
</feature>
<evidence type="ECO:0000256" key="1">
    <source>
        <dbReference type="ARBA" id="ARBA00023186"/>
    </source>
</evidence>
<dbReference type="PANTHER" id="PTHR24078">
    <property type="entry name" value="DNAJ HOMOLOG SUBFAMILY C MEMBER"/>
    <property type="match status" value="1"/>
</dbReference>
<dbReference type="GO" id="GO:0006457">
    <property type="term" value="P:protein folding"/>
    <property type="evidence" value="ECO:0007669"/>
    <property type="project" value="InterPro"/>
</dbReference>
<dbReference type="GO" id="GO:0005829">
    <property type="term" value="C:cytosol"/>
    <property type="evidence" value="ECO:0007669"/>
    <property type="project" value="TreeGrafter"/>
</dbReference>
<keyword evidence="2" id="KW-1133">Transmembrane helix</keyword>
<dbReference type="PROSITE" id="PS00636">
    <property type="entry name" value="DNAJ_1"/>
    <property type="match status" value="1"/>
</dbReference>
<dbReference type="PRINTS" id="PR00625">
    <property type="entry name" value="JDOMAIN"/>
</dbReference>
<protein>
    <recommendedName>
        <fullName evidence="4">J domain-containing protein</fullName>
    </recommendedName>
</protein>
<dbReference type="SUPFAM" id="SSF46565">
    <property type="entry name" value="Chaperone J-domain"/>
    <property type="match status" value="1"/>
</dbReference>
<proteinExistence type="predicted"/>
<dbReference type="PROSITE" id="PS50076">
    <property type="entry name" value="DNAJ_2"/>
    <property type="match status" value="1"/>
</dbReference>
<evidence type="ECO:0000313" key="5">
    <source>
        <dbReference type="EMBL" id="KJP89277.1"/>
    </source>
</evidence>